<name>A0A7J5BMX9_9MICO</name>
<dbReference type="InterPro" id="IPR005147">
    <property type="entry name" value="tRNA_synthase_B5-dom"/>
</dbReference>
<dbReference type="SMART" id="SM00873">
    <property type="entry name" value="B3_4"/>
    <property type="match status" value="1"/>
</dbReference>
<dbReference type="GO" id="GO:0000287">
    <property type="term" value="F:magnesium ion binding"/>
    <property type="evidence" value="ECO:0007669"/>
    <property type="project" value="UniProtKB-UniRule"/>
</dbReference>
<dbReference type="SMART" id="SM00896">
    <property type="entry name" value="FDX-ACB"/>
    <property type="match status" value="1"/>
</dbReference>
<evidence type="ECO:0000256" key="16">
    <source>
        <dbReference type="PROSITE-ProRule" id="PRU00209"/>
    </source>
</evidence>
<dbReference type="CDD" id="cd02796">
    <property type="entry name" value="tRNA_bind_bactPheRS"/>
    <property type="match status" value="1"/>
</dbReference>
<dbReference type="InterPro" id="IPR002547">
    <property type="entry name" value="tRNA-bd_dom"/>
</dbReference>
<dbReference type="InterPro" id="IPR012340">
    <property type="entry name" value="NA-bd_OB-fold"/>
</dbReference>
<evidence type="ECO:0000256" key="13">
    <source>
        <dbReference type="ARBA" id="ARBA00023146"/>
    </source>
</evidence>
<keyword evidence="8 15" id="KW-0547">Nucleotide-binding</keyword>
<dbReference type="RefSeq" id="WP_158041877.1">
    <property type="nucleotide sequence ID" value="NZ_JACCFV010000001.1"/>
</dbReference>
<keyword evidence="12 15" id="KW-0648">Protein biosynthesis</keyword>
<evidence type="ECO:0000256" key="15">
    <source>
        <dbReference type="HAMAP-Rule" id="MF_00283"/>
    </source>
</evidence>
<dbReference type="InterPro" id="IPR041616">
    <property type="entry name" value="PheRS_beta_core"/>
</dbReference>
<evidence type="ECO:0000256" key="3">
    <source>
        <dbReference type="ARBA" id="ARBA00011209"/>
    </source>
</evidence>
<evidence type="ECO:0000256" key="2">
    <source>
        <dbReference type="ARBA" id="ARBA00008653"/>
    </source>
</evidence>
<feature type="domain" description="TRNA-binding" evidence="17">
    <location>
        <begin position="40"/>
        <end position="163"/>
    </location>
</feature>
<dbReference type="SUPFAM" id="SSF55681">
    <property type="entry name" value="Class II aaRS and biotin synthetases"/>
    <property type="match status" value="1"/>
</dbReference>
<dbReference type="AlphaFoldDB" id="A0A7J5BMX9"/>
<dbReference type="Pfam" id="PF03147">
    <property type="entry name" value="FDX-ACB"/>
    <property type="match status" value="1"/>
</dbReference>
<dbReference type="PANTHER" id="PTHR10947:SF0">
    <property type="entry name" value="PHENYLALANINE--TRNA LIGASE BETA SUBUNIT"/>
    <property type="match status" value="1"/>
</dbReference>
<dbReference type="PROSITE" id="PS51447">
    <property type="entry name" value="FDX_ACB"/>
    <property type="match status" value="1"/>
</dbReference>
<dbReference type="GO" id="GO:0000049">
    <property type="term" value="F:tRNA binding"/>
    <property type="evidence" value="ECO:0007669"/>
    <property type="project" value="UniProtKB-UniRule"/>
</dbReference>
<keyword evidence="5 16" id="KW-0820">tRNA-binding</keyword>
<keyword evidence="21" id="KW-1185">Reference proteome</keyword>
<evidence type="ECO:0000256" key="10">
    <source>
        <dbReference type="ARBA" id="ARBA00022842"/>
    </source>
</evidence>
<organism evidence="20 21">
    <name type="scientific">Pseudoclavibacter chungangensis</name>
    <dbReference type="NCBI Taxonomy" id="587635"/>
    <lineage>
        <taxon>Bacteria</taxon>
        <taxon>Bacillati</taxon>
        <taxon>Actinomycetota</taxon>
        <taxon>Actinomycetes</taxon>
        <taxon>Micrococcales</taxon>
        <taxon>Microbacteriaceae</taxon>
        <taxon>Pseudoclavibacter</taxon>
    </lineage>
</organism>
<proteinExistence type="inferred from homology"/>
<dbReference type="Gene3D" id="3.30.930.10">
    <property type="entry name" value="Bira Bifunctional Protein, Domain 2"/>
    <property type="match status" value="1"/>
</dbReference>
<reference evidence="20 21" key="1">
    <citation type="submission" date="2019-09" db="EMBL/GenBank/DDBJ databases">
        <title>Phylogeny of genus Pseudoclavibacter and closely related genus.</title>
        <authorList>
            <person name="Li Y."/>
        </authorList>
    </citation>
    <scope>NUCLEOTIDE SEQUENCE [LARGE SCALE GENOMIC DNA]</scope>
    <source>
        <strain evidence="20 21">DSM 23821</strain>
    </source>
</reference>
<evidence type="ECO:0000256" key="8">
    <source>
        <dbReference type="ARBA" id="ARBA00022741"/>
    </source>
</evidence>
<dbReference type="InterPro" id="IPR005146">
    <property type="entry name" value="B3/B4_tRNA-bd"/>
</dbReference>
<dbReference type="Gene3D" id="3.50.40.10">
    <property type="entry name" value="Phenylalanyl-trna Synthetase, Chain B, domain 3"/>
    <property type="match status" value="1"/>
</dbReference>
<dbReference type="SUPFAM" id="SSF50249">
    <property type="entry name" value="Nucleic acid-binding proteins"/>
    <property type="match status" value="1"/>
</dbReference>
<dbReference type="InterPro" id="IPR020825">
    <property type="entry name" value="Phe-tRNA_synthase-like_B3/B4"/>
</dbReference>
<dbReference type="GO" id="GO:0005524">
    <property type="term" value="F:ATP binding"/>
    <property type="evidence" value="ECO:0007669"/>
    <property type="project" value="UniProtKB-UniRule"/>
</dbReference>
<dbReference type="Gene3D" id="2.40.50.140">
    <property type="entry name" value="Nucleic acid-binding proteins"/>
    <property type="match status" value="1"/>
</dbReference>
<dbReference type="SUPFAM" id="SSF54991">
    <property type="entry name" value="Anticodon-binding domain of PheRS"/>
    <property type="match status" value="1"/>
</dbReference>
<keyword evidence="7 15" id="KW-0479">Metal-binding</keyword>
<keyword evidence="6 15" id="KW-0436">Ligase</keyword>
<evidence type="ECO:0000256" key="4">
    <source>
        <dbReference type="ARBA" id="ARBA00022490"/>
    </source>
</evidence>
<dbReference type="CDD" id="cd00769">
    <property type="entry name" value="PheRS_beta_core"/>
    <property type="match status" value="1"/>
</dbReference>
<dbReference type="Pfam" id="PF03483">
    <property type="entry name" value="B3_4"/>
    <property type="match status" value="1"/>
</dbReference>
<comment type="caution">
    <text evidence="20">The sequence shown here is derived from an EMBL/GenBank/DDBJ whole genome shotgun (WGS) entry which is preliminary data.</text>
</comment>
<feature type="domain" description="B5" evidence="19">
    <location>
        <begin position="430"/>
        <end position="506"/>
    </location>
</feature>
<evidence type="ECO:0000313" key="20">
    <source>
        <dbReference type="EMBL" id="KAB1653123.1"/>
    </source>
</evidence>
<dbReference type="PANTHER" id="PTHR10947">
    <property type="entry name" value="PHENYLALANYL-TRNA SYNTHETASE BETA CHAIN AND LEUCINE-RICH REPEAT-CONTAINING PROTEIN 47"/>
    <property type="match status" value="1"/>
</dbReference>
<feature type="binding site" evidence="15">
    <location>
        <position position="494"/>
    </location>
    <ligand>
        <name>Mg(2+)</name>
        <dbReference type="ChEBI" id="CHEBI:18420"/>
        <note>shared with alpha subunit</note>
    </ligand>
</feature>
<dbReference type="InterPro" id="IPR045864">
    <property type="entry name" value="aa-tRNA-synth_II/BPL/LPL"/>
</dbReference>
<dbReference type="SMART" id="SM00874">
    <property type="entry name" value="B5"/>
    <property type="match status" value="1"/>
</dbReference>
<feature type="domain" description="FDX-ACB" evidence="18">
    <location>
        <begin position="762"/>
        <end position="855"/>
    </location>
</feature>
<dbReference type="SUPFAM" id="SSF46955">
    <property type="entry name" value="Putative DNA-binding domain"/>
    <property type="match status" value="1"/>
</dbReference>
<dbReference type="Pfam" id="PF17759">
    <property type="entry name" value="tRNA_synthFbeta"/>
    <property type="match status" value="1"/>
</dbReference>
<evidence type="ECO:0000259" key="19">
    <source>
        <dbReference type="PROSITE" id="PS51483"/>
    </source>
</evidence>
<feature type="binding site" evidence="15">
    <location>
        <position position="484"/>
    </location>
    <ligand>
        <name>Mg(2+)</name>
        <dbReference type="ChEBI" id="CHEBI:18420"/>
        <note>shared with alpha subunit</note>
    </ligand>
</feature>
<dbReference type="Gene3D" id="3.30.56.10">
    <property type="match status" value="2"/>
</dbReference>
<comment type="cofactor">
    <cofactor evidence="15">
        <name>Mg(2+)</name>
        <dbReference type="ChEBI" id="CHEBI:18420"/>
    </cofactor>
    <text evidence="15">Binds 2 magnesium ions per tetramer.</text>
</comment>
<evidence type="ECO:0000256" key="9">
    <source>
        <dbReference type="ARBA" id="ARBA00022840"/>
    </source>
</evidence>
<dbReference type="InterPro" id="IPR009061">
    <property type="entry name" value="DNA-bd_dom_put_sf"/>
</dbReference>
<evidence type="ECO:0000256" key="12">
    <source>
        <dbReference type="ARBA" id="ARBA00022917"/>
    </source>
</evidence>
<dbReference type="GO" id="GO:0006432">
    <property type="term" value="P:phenylalanyl-tRNA aminoacylation"/>
    <property type="evidence" value="ECO:0007669"/>
    <property type="project" value="UniProtKB-UniRule"/>
</dbReference>
<keyword evidence="13 15" id="KW-0030">Aminoacyl-tRNA synthetase</keyword>
<dbReference type="EC" id="6.1.1.20" evidence="15"/>
<dbReference type="GO" id="GO:0009328">
    <property type="term" value="C:phenylalanine-tRNA ligase complex"/>
    <property type="evidence" value="ECO:0007669"/>
    <property type="project" value="TreeGrafter"/>
</dbReference>
<dbReference type="SUPFAM" id="SSF56037">
    <property type="entry name" value="PheT/TilS domain"/>
    <property type="match status" value="1"/>
</dbReference>
<keyword evidence="4 15" id="KW-0963">Cytoplasm</keyword>
<dbReference type="InterPro" id="IPR045060">
    <property type="entry name" value="Phe-tRNA-ligase_IIc_bsu"/>
</dbReference>
<dbReference type="Pfam" id="PF03484">
    <property type="entry name" value="B5"/>
    <property type="match status" value="1"/>
</dbReference>
<protein>
    <recommendedName>
        <fullName evidence="15">Phenylalanine--tRNA ligase beta subunit</fullName>
        <ecNumber evidence="15">6.1.1.20</ecNumber>
    </recommendedName>
    <alternativeName>
        <fullName evidence="15">Phenylalanyl-tRNA synthetase beta subunit</fullName>
        <shortName evidence="15">PheRS</shortName>
    </alternativeName>
</protein>
<dbReference type="GO" id="GO:0004826">
    <property type="term" value="F:phenylalanine-tRNA ligase activity"/>
    <property type="evidence" value="ECO:0007669"/>
    <property type="project" value="UniProtKB-UniRule"/>
</dbReference>
<gene>
    <name evidence="15" type="primary">pheT</name>
    <name evidence="20" type="ORF">F8O01_15790</name>
</gene>
<evidence type="ECO:0000259" key="17">
    <source>
        <dbReference type="PROSITE" id="PS50886"/>
    </source>
</evidence>
<dbReference type="EMBL" id="WBJZ01000025">
    <property type="protein sequence ID" value="KAB1653123.1"/>
    <property type="molecule type" value="Genomic_DNA"/>
</dbReference>
<keyword evidence="11 16" id="KW-0694">RNA-binding</keyword>
<dbReference type="OrthoDB" id="9805455at2"/>
<evidence type="ECO:0000256" key="6">
    <source>
        <dbReference type="ARBA" id="ARBA00022598"/>
    </source>
</evidence>
<sequence>MRAPIGWLREVVDLPVQVKPKHVLDAFVRVGLEDEAVHGFDVTGPVVVGEVLERTPEPQSNGKTINWCLVRVAPEGEETADGGADVRGIVCGAHNFEVGDKVVVTLPGAVLPGGFAIAARKTYGHVSDGMIASVRELGLGDEHDGILVLATLGLDPEVGSDAKALLGLDEQAIEVNVTPDRGYAMSIRGLGREYSHATGATFHDPAVRPELEAIAHDALATDPGAVRVPVTVTEDTSVRDQDAVTVFSGTVVTGVDPTLPTPPWMRARLTLAGIRPLGLLIDITNYVMLELGQPIHGYDLSRLRGGIGVRRAEAGERLETLDGKVRDLSTEDLVITDDRGAIGLAGVMGGAETELGPETTDVYIEAAGFSPISIARTARRHKLPSEASRRFERGVDPRVAQVAGARVAELMVLLAGGELQPSGSLFTRFPTPEALTLPVDAPERIMGVEYADDEIVGALTAVGCEVWEEAPGVLGVTPPSWRPDLVNQVALVEEVGRLCDFERIPSVLPVAPPGRGLTREQRLRRQTADVLAAWGATEVLSYPFTTVADNDRFGRPDDGTTPAVKLANALDATTAWLRTSMLPGLLGVAHRNRSRGLTDLAIFEIGTLFRPGEGQELGVAELPDTSGRPLDAELQALADGLPSQPRGLGAVLVGERTEKSPHLAAADYGWQDAIELVRRVGLATACEIGVRQATHHAFHPGRCAELVVVDAEGTSHVVGYAGELHPDVAEAHDLPRVVGAVDLDLSAVIELGRRDVVAATIVGFPAATQDLSLVVAADVPAGDVRAAVVEGAGELLEHVHLVDDYRGRGLEDDEKSLTFALRFRADDRTLTAAEATAAKEAGAALAGERFGARIRA</sequence>
<dbReference type="InterPro" id="IPR036690">
    <property type="entry name" value="Fdx_antiC-bd_sf"/>
</dbReference>
<dbReference type="Proteomes" id="UP000467240">
    <property type="component" value="Unassembled WGS sequence"/>
</dbReference>
<dbReference type="InterPro" id="IPR005121">
    <property type="entry name" value="Fdx_antiC-bd"/>
</dbReference>
<comment type="similarity">
    <text evidence="2 15">Belongs to the phenylalanyl-tRNA synthetase beta subunit family. Type 1 subfamily.</text>
</comment>
<dbReference type="InterPro" id="IPR004532">
    <property type="entry name" value="Phe-tRNA-ligase_IIc_bsu_bact"/>
</dbReference>
<evidence type="ECO:0000313" key="21">
    <source>
        <dbReference type="Proteomes" id="UP000467240"/>
    </source>
</evidence>
<comment type="subunit">
    <text evidence="3 15">Tetramer of two alpha and two beta subunits.</text>
</comment>
<feature type="binding site" evidence="15">
    <location>
        <position position="493"/>
    </location>
    <ligand>
        <name>Mg(2+)</name>
        <dbReference type="ChEBI" id="CHEBI:18420"/>
        <note>shared with alpha subunit</note>
    </ligand>
</feature>
<comment type="subcellular location">
    <subcellularLocation>
        <location evidence="1 15">Cytoplasm</location>
    </subcellularLocation>
</comment>
<keyword evidence="9 15" id="KW-0067">ATP-binding</keyword>
<accession>A0A7J5BMX9</accession>
<dbReference type="InterPro" id="IPR033714">
    <property type="entry name" value="tRNA_bind_bactPheRS"/>
</dbReference>
<evidence type="ECO:0000256" key="7">
    <source>
        <dbReference type="ARBA" id="ARBA00022723"/>
    </source>
</evidence>
<dbReference type="PROSITE" id="PS50886">
    <property type="entry name" value="TRBD"/>
    <property type="match status" value="1"/>
</dbReference>
<evidence type="ECO:0000256" key="1">
    <source>
        <dbReference type="ARBA" id="ARBA00004496"/>
    </source>
</evidence>
<comment type="caution">
    <text evidence="15">Lacks conserved residue(s) required for the propagation of feature annotation.</text>
</comment>
<evidence type="ECO:0000256" key="5">
    <source>
        <dbReference type="ARBA" id="ARBA00022555"/>
    </source>
</evidence>
<evidence type="ECO:0000256" key="14">
    <source>
        <dbReference type="ARBA" id="ARBA00049255"/>
    </source>
</evidence>
<dbReference type="PROSITE" id="PS51483">
    <property type="entry name" value="B5"/>
    <property type="match status" value="1"/>
</dbReference>
<keyword evidence="10 15" id="KW-0460">Magnesium</keyword>
<evidence type="ECO:0000256" key="11">
    <source>
        <dbReference type="ARBA" id="ARBA00022884"/>
    </source>
</evidence>
<dbReference type="HAMAP" id="MF_00283">
    <property type="entry name" value="Phe_tRNA_synth_beta1"/>
    <property type="match status" value="1"/>
</dbReference>
<dbReference type="NCBIfam" id="TIGR00472">
    <property type="entry name" value="pheT_bact"/>
    <property type="match status" value="1"/>
</dbReference>
<dbReference type="Gene3D" id="3.30.70.380">
    <property type="entry name" value="Ferrodoxin-fold anticodon-binding domain"/>
    <property type="match status" value="1"/>
</dbReference>
<comment type="catalytic activity">
    <reaction evidence="14 15">
        <text>tRNA(Phe) + L-phenylalanine + ATP = L-phenylalanyl-tRNA(Phe) + AMP + diphosphate + H(+)</text>
        <dbReference type="Rhea" id="RHEA:19413"/>
        <dbReference type="Rhea" id="RHEA-COMP:9668"/>
        <dbReference type="Rhea" id="RHEA-COMP:9699"/>
        <dbReference type="ChEBI" id="CHEBI:15378"/>
        <dbReference type="ChEBI" id="CHEBI:30616"/>
        <dbReference type="ChEBI" id="CHEBI:33019"/>
        <dbReference type="ChEBI" id="CHEBI:58095"/>
        <dbReference type="ChEBI" id="CHEBI:78442"/>
        <dbReference type="ChEBI" id="CHEBI:78531"/>
        <dbReference type="ChEBI" id="CHEBI:456215"/>
        <dbReference type="EC" id="6.1.1.20"/>
    </reaction>
</comment>
<evidence type="ECO:0000259" key="18">
    <source>
        <dbReference type="PROSITE" id="PS51447"/>
    </source>
</evidence>